<dbReference type="EMBL" id="CACRXK020026385">
    <property type="protein sequence ID" value="CAB4040161.1"/>
    <property type="molecule type" value="Genomic_DNA"/>
</dbReference>
<evidence type="ECO:0000313" key="1">
    <source>
        <dbReference type="EMBL" id="CAB4040161.1"/>
    </source>
</evidence>
<dbReference type="AlphaFoldDB" id="A0A7D9K1U3"/>
<feature type="non-terminal residue" evidence="1">
    <location>
        <position position="60"/>
    </location>
</feature>
<name>A0A7D9K1U3_PARCT</name>
<sequence length="60" mass="6549">MYSGYYTFKDVQKLMRDNGGVDLQPTSTNGGCYIKPGSGNSVCVTTYLSRLLGLTMDDSE</sequence>
<protein>
    <submittedName>
        <fullName evidence="1">Uncharacterized protein</fullName>
    </submittedName>
</protein>
<proteinExistence type="predicted"/>
<keyword evidence="2" id="KW-1185">Reference proteome</keyword>
<organism evidence="1 2">
    <name type="scientific">Paramuricea clavata</name>
    <name type="common">Red gorgonian</name>
    <name type="synonym">Violescent sea-whip</name>
    <dbReference type="NCBI Taxonomy" id="317549"/>
    <lineage>
        <taxon>Eukaryota</taxon>
        <taxon>Metazoa</taxon>
        <taxon>Cnidaria</taxon>
        <taxon>Anthozoa</taxon>
        <taxon>Octocorallia</taxon>
        <taxon>Malacalcyonacea</taxon>
        <taxon>Plexauridae</taxon>
        <taxon>Paramuricea</taxon>
    </lineage>
</organism>
<dbReference type="Proteomes" id="UP001152795">
    <property type="component" value="Unassembled WGS sequence"/>
</dbReference>
<gene>
    <name evidence="1" type="ORF">PACLA_8A036621</name>
</gene>
<reference evidence="1" key="1">
    <citation type="submission" date="2020-04" db="EMBL/GenBank/DDBJ databases">
        <authorList>
            <person name="Alioto T."/>
            <person name="Alioto T."/>
            <person name="Gomez Garrido J."/>
        </authorList>
    </citation>
    <scope>NUCLEOTIDE SEQUENCE</scope>
    <source>
        <strain evidence="1">A484AB</strain>
    </source>
</reference>
<accession>A0A7D9K1U3</accession>
<evidence type="ECO:0000313" key="2">
    <source>
        <dbReference type="Proteomes" id="UP001152795"/>
    </source>
</evidence>
<comment type="caution">
    <text evidence="1">The sequence shown here is derived from an EMBL/GenBank/DDBJ whole genome shotgun (WGS) entry which is preliminary data.</text>
</comment>